<feature type="domain" description="PRISE-like Rossmann-fold" evidence="1">
    <location>
        <begin position="8"/>
        <end position="391"/>
    </location>
</feature>
<dbReference type="STRING" id="1182545.A0A072PNR2"/>
<dbReference type="InterPro" id="IPR036291">
    <property type="entry name" value="NAD(P)-bd_dom_sf"/>
</dbReference>
<dbReference type="CDD" id="cd08948">
    <property type="entry name" value="5beta-POR_like_SDR_a"/>
    <property type="match status" value="1"/>
</dbReference>
<evidence type="ECO:0000313" key="2">
    <source>
        <dbReference type="EMBL" id="KEF61531.1"/>
    </source>
</evidence>
<name>A0A072PNR2_9EURO</name>
<dbReference type="VEuPathDB" id="FungiDB:A1O9_03098"/>
<evidence type="ECO:0000313" key="3">
    <source>
        <dbReference type="Proteomes" id="UP000027920"/>
    </source>
</evidence>
<protein>
    <recommendedName>
        <fullName evidence="1">PRISE-like Rossmann-fold domain-containing protein</fullName>
    </recommendedName>
</protein>
<dbReference type="PANTHER" id="PTHR32487">
    <property type="entry name" value="3-OXO-DELTA(4,5)-STEROID 5-BETA-REDUCTASE"/>
    <property type="match status" value="1"/>
</dbReference>
<dbReference type="GeneID" id="25278037"/>
<comment type="caution">
    <text evidence="2">The sequence shown here is derived from an EMBL/GenBank/DDBJ whole genome shotgun (WGS) entry which is preliminary data.</text>
</comment>
<keyword evidence="3" id="KW-1185">Reference proteome</keyword>
<dbReference type="Proteomes" id="UP000027920">
    <property type="component" value="Unassembled WGS sequence"/>
</dbReference>
<dbReference type="AlphaFoldDB" id="A0A072PNR2"/>
<dbReference type="EMBL" id="AMGV01000002">
    <property type="protein sequence ID" value="KEF61531.1"/>
    <property type="molecule type" value="Genomic_DNA"/>
</dbReference>
<dbReference type="PANTHER" id="PTHR32487:SF8">
    <property type="entry name" value="NAD-DEPENDENT EPIMERASE_DEHYDRATASE DOMAIN-CONTAINING PROTEIN"/>
    <property type="match status" value="1"/>
</dbReference>
<dbReference type="InterPro" id="IPR055222">
    <property type="entry name" value="PRISE-like_Rossmann-fold"/>
</dbReference>
<sequence>MAATKRHALVFGASGVTGWAVVKELLLDYPEAGTWNKVTALTNRPLSLEVSQWPTTGNLSIVSGLNLLEPSQEVFNGTVRKEISDIDTVTHVFYYAYKANPNFQQEKKDAVDMLVRAITAVDQLSPVLQFVAFQTGAKASYSLPCYREDHYHPVPLKESLPRLKPPFSDQLFYHAQLEWLESYAKGKSWTWCETRPDIVVGFAPNHSAYSLAASLAIYFSLWREINGPGSVVPFPGTMKSWKAKHNDAGSVAIAKSTIFLSLHPEISGNGEAFNVASSAKYATWEDKWPLLCEYFGLKSGPPIDPSKEVRAYINDNIGRWKEMEQKNKLREDIAQSGITMPGFEILHLTLADFDRQYDMSKIYNAGFKEDYSVMEIWGTTWDEMRKAKMIP</sequence>
<dbReference type="SUPFAM" id="SSF51735">
    <property type="entry name" value="NAD(P)-binding Rossmann-fold domains"/>
    <property type="match status" value="1"/>
</dbReference>
<evidence type="ECO:0000259" key="1">
    <source>
        <dbReference type="Pfam" id="PF22917"/>
    </source>
</evidence>
<proteinExistence type="predicted"/>
<dbReference type="HOGENOM" id="CLU_030125_2_0_1"/>
<reference evidence="2 3" key="1">
    <citation type="submission" date="2013-03" db="EMBL/GenBank/DDBJ databases">
        <title>The Genome Sequence of Exophiala aquamarina CBS 119918.</title>
        <authorList>
            <consortium name="The Broad Institute Genomics Platform"/>
            <person name="Cuomo C."/>
            <person name="de Hoog S."/>
            <person name="Gorbushina A."/>
            <person name="Walker B."/>
            <person name="Young S.K."/>
            <person name="Zeng Q."/>
            <person name="Gargeya S."/>
            <person name="Fitzgerald M."/>
            <person name="Haas B."/>
            <person name="Abouelleil A."/>
            <person name="Allen A.W."/>
            <person name="Alvarado L."/>
            <person name="Arachchi H.M."/>
            <person name="Berlin A.M."/>
            <person name="Chapman S.B."/>
            <person name="Gainer-Dewar J."/>
            <person name="Goldberg J."/>
            <person name="Griggs A."/>
            <person name="Gujja S."/>
            <person name="Hansen M."/>
            <person name="Howarth C."/>
            <person name="Imamovic A."/>
            <person name="Ireland A."/>
            <person name="Larimer J."/>
            <person name="McCowan C."/>
            <person name="Murphy C."/>
            <person name="Pearson M."/>
            <person name="Poon T.W."/>
            <person name="Priest M."/>
            <person name="Roberts A."/>
            <person name="Saif S."/>
            <person name="Shea T."/>
            <person name="Sisk P."/>
            <person name="Sykes S."/>
            <person name="Wortman J."/>
            <person name="Nusbaum C."/>
            <person name="Birren B."/>
        </authorList>
    </citation>
    <scope>NUCLEOTIDE SEQUENCE [LARGE SCALE GENOMIC DNA]</scope>
    <source>
        <strain evidence="2 3">CBS 119918</strain>
    </source>
</reference>
<organism evidence="2 3">
    <name type="scientific">Exophiala aquamarina CBS 119918</name>
    <dbReference type="NCBI Taxonomy" id="1182545"/>
    <lineage>
        <taxon>Eukaryota</taxon>
        <taxon>Fungi</taxon>
        <taxon>Dikarya</taxon>
        <taxon>Ascomycota</taxon>
        <taxon>Pezizomycotina</taxon>
        <taxon>Eurotiomycetes</taxon>
        <taxon>Chaetothyriomycetidae</taxon>
        <taxon>Chaetothyriales</taxon>
        <taxon>Herpotrichiellaceae</taxon>
        <taxon>Exophiala</taxon>
    </lineage>
</organism>
<dbReference type="Gene3D" id="3.40.50.720">
    <property type="entry name" value="NAD(P)-binding Rossmann-like Domain"/>
    <property type="match status" value="1"/>
</dbReference>
<dbReference type="RefSeq" id="XP_013264121.1">
    <property type="nucleotide sequence ID" value="XM_013408667.1"/>
</dbReference>
<gene>
    <name evidence="2" type="ORF">A1O9_03098</name>
</gene>
<dbReference type="OrthoDB" id="1731983at2759"/>
<accession>A0A072PNR2</accession>
<dbReference type="Pfam" id="PF22917">
    <property type="entry name" value="PRISE"/>
    <property type="match status" value="1"/>
</dbReference>